<evidence type="ECO:0000313" key="2">
    <source>
        <dbReference type="Proteomes" id="UP000663828"/>
    </source>
</evidence>
<keyword evidence="2" id="KW-1185">Reference proteome</keyword>
<accession>A0A814ECA3</accession>
<protein>
    <submittedName>
        <fullName evidence="1">Uncharacterized protein</fullName>
    </submittedName>
</protein>
<gene>
    <name evidence="1" type="ORF">XAT740_LOCUS11625</name>
</gene>
<proteinExistence type="predicted"/>
<reference evidence="1" key="1">
    <citation type="submission" date="2021-02" db="EMBL/GenBank/DDBJ databases">
        <authorList>
            <person name="Nowell W R."/>
        </authorList>
    </citation>
    <scope>NUCLEOTIDE SEQUENCE</scope>
</reference>
<organism evidence="1 2">
    <name type="scientific">Adineta ricciae</name>
    <name type="common">Rotifer</name>
    <dbReference type="NCBI Taxonomy" id="249248"/>
    <lineage>
        <taxon>Eukaryota</taxon>
        <taxon>Metazoa</taxon>
        <taxon>Spiralia</taxon>
        <taxon>Gnathifera</taxon>
        <taxon>Rotifera</taxon>
        <taxon>Eurotatoria</taxon>
        <taxon>Bdelloidea</taxon>
        <taxon>Adinetida</taxon>
        <taxon>Adinetidae</taxon>
        <taxon>Adineta</taxon>
    </lineage>
</organism>
<name>A0A814ECA3_ADIRI</name>
<dbReference type="EMBL" id="CAJNOR010000641">
    <property type="protein sequence ID" value="CAF0970209.1"/>
    <property type="molecule type" value="Genomic_DNA"/>
</dbReference>
<sequence>MGAMRSTTQTILQQTLEFSKKRSDDEIIQLTDCFWNYYHDQVELTRERFQLKWIFLLLVSKKFLKS</sequence>
<dbReference type="Proteomes" id="UP000663828">
    <property type="component" value="Unassembled WGS sequence"/>
</dbReference>
<evidence type="ECO:0000313" key="1">
    <source>
        <dbReference type="EMBL" id="CAF0970209.1"/>
    </source>
</evidence>
<comment type="caution">
    <text evidence="1">The sequence shown here is derived from an EMBL/GenBank/DDBJ whole genome shotgun (WGS) entry which is preliminary data.</text>
</comment>
<dbReference type="AlphaFoldDB" id="A0A814ECA3"/>